<dbReference type="GO" id="GO:0046306">
    <property type="term" value="P:alkanesulfonate catabolic process"/>
    <property type="evidence" value="ECO:0007669"/>
    <property type="project" value="TreeGrafter"/>
</dbReference>
<evidence type="ECO:0000256" key="2">
    <source>
        <dbReference type="ARBA" id="ARBA00022643"/>
    </source>
</evidence>
<dbReference type="RefSeq" id="WP_012872629.1">
    <property type="nucleotide sequence ID" value="NC_013523.1"/>
</dbReference>
<name>D1C6F8_SPHTD</name>
<feature type="domain" description="Luciferase-like" evidence="5">
    <location>
        <begin position="14"/>
        <end position="292"/>
    </location>
</feature>
<dbReference type="SUPFAM" id="SSF51679">
    <property type="entry name" value="Bacterial luciferase-like"/>
    <property type="match status" value="1"/>
</dbReference>
<dbReference type="PANTHER" id="PTHR42847:SF4">
    <property type="entry name" value="ALKANESULFONATE MONOOXYGENASE-RELATED"/>
    <property type="match status" value="1"/>
</dbReference>
<keyword evidence="3" id="KW-0560">Oxidoreductase</keyword>
<proteinExistence type="predicted"/>
<dbReference type="eggNOG" id="COG2141">
    <property type="taxonomic scope" value="Bacteria"/>
</dbReference>
<gene>
    <name evidence="6" type="ordered locus">Sthe_2157</name>
</gene>
<evidence type="ECO:0000313" key="6">
    <source>
        <dbReference type="EMBL" id="ACZ39583.1"/>
    </source>
</evidence>
<dbReference type="NCBIfam" id="TIGR03560">
    <property type="entry name" value="F420_Rv1855c"/>
    <property type="match status" value="1"/>
</dbReference>
<sequence length="323" mass="36983">MVQLGIMIEAQEGLTWERWEAIIDAADRLGFTWLRRSDHLFSTIASGERDSLELWPSLTVVPVRSERLRFGQMVSPITWRHPVELARNAAALDRLSGGRFDLGVGAGWNEVEHRAFGIPFPPIRERFDRLDEAIQVIQRLHTGERVSFDGRYYRLEDAICRPTPARPGGPRLVIGGKGRRSLRIIATYADEWNVTSMTPQDYEALRAEFERACADVQRDPNSVERTIMLAHLVGRDEDELRERARRMQQVIPSLQEVPVEELPDRLRQRNWLVGTPDEVIERIKSWEAVGIQGILLQTLDQEDIPALELIASEIMPRVSTVDH</sequence>
<dbReference type="Pfam" id="PF00296">
    <property type="entry name" value="Bac_luciferase"/>
    <property type="match status" value="1"/>
</dbReference>
<dbReference type="Proteomes" id="UP000002027">
    <property type="component" value="Chromosome 1"/>
</dbReference>
<dbReference type="EMBL" id="CP001823">
    <property type="protein sequence ID" value="ACZ39583.1"/>
    <property type="molecule type" value="Genomic_DNA"/>
</dbReference>
<reference evidence="6 7" key="2">
    <citation type="journal article" date="2010" name="Stand. Genomic Sci.">
        <title>Complete genome sequence of Desulfohalobium retbaense type strain (HR(100)).</title>
        <authorList>
            <person name="Spring S."/>
            <person name="Nolan M."/>
            <person name="Lapidus A."/>
            <person name="Glavina Del Rio T."/>
            <person name="Copeland A."/>
            <person name="Tice H."/>
            <person name="Cheng J.F."/>
            <person name="Lucas S."/>
            <person name="Land M."/>
            <person name="Chen F."/>
            <person name="Bruce D."/>
            <person name="Goodwin L."/>
            <person name="Pitluck S."/>
            <person name="Ivanova N."/>
            <person name="Mavromatis K."/>
            <person name="Mikhailova N."/>
            <person name="Pati A."/>
            <person name="Chen A."/>
            <person name="Palaniappan K."/>
            <person name="Hauser L."/>
            <person name="Chang Y.J."/>
            <person name="Jeffries C.D."/>
            <person name="Munk C."/>
            <person name="Kiss H."/>
            <person name="Chain P."/>
            <person name="Han C."/>
            <person name="Brettin T."/>
            <person name="Detter J.C."/>
            <person name="Schuler E."/>
            <person name="Goker M."/>
            <person name="Rohde M."/>
            <person name="Bristow J."/>
            <person name="Eisen J.A."/>
            <person name="Markowitz V."/>
            <person name="Hugenholtz P."/>
            <person name="Kyrpides N.C."/>
            <person name="Klenk H.P."/>
        </authorList>
    </citation>
    <scope>NUCLEOTIDE SEQUENCE [LARGE SCALE GENOMIC DNA]</scope>
    <source>
        <strain evidence="7">ATCC 49802 / DSM 20745 / S 6022</strain>
    </source>
</reference>
<keyword evidence="1" id="KW-0285">Flavoprotein</keyword>
<evidence type="ECO:0000313" key="7">
    <source>
        <dbReference type="Proteomes" id="UP000002027"/>
    </source>
</evidence>
<evidence type="ECO:0000259" key="5">
    <source>
        <dbReference type="Pfam" id="PF00296"/>
    </source>
</evidence>
<dbReference type="PANTHER" id="PTHR42847">
    <property type="entry name" value="ALKANESULFONATE MONOOXYGENASE"/>
    <property type="match status" value="1"/>
</dbReference>
<reference evidence="7" key="1">
    <citation type="submission" date="2009-11" db="EMBL/GenBank/DDBJ databases">
        <title>The complete chromosome 1 of Sphaerobacter thermophilus DSM 20745.</title>
        <authorList>
            <person name="Lucas S."/>
            <person name="Copeland A."/>
            <person name="Lapidus A."/>
            <person name="Glavina del Rio T."/>
            <person name="Dalin E."/>
            <person name="Tice H."/>
            <person name="Bruce D."/>
            <person name="Goodwin L."/>
            <person name="Pitluck S."/>
            <person name="Kyrpides N."/>
            <person name="Mavromatis K."/>
            <person name="Ivanova N."/>
            <person name="Mikhailova N."/>
            <person name="LaButti K.M."/>
            <person name="Clum A."/>
            <person name="Sun H.I."/>
            <person name="Brettin T."/>
            <person name="Detter J.C."/>
            <person name="Han C."/>
            <person name="Larimer F."/>
            <person name="Land M."/>
            <person name="Hauser L."/>
            <person name="Markowitz V."/>
            <person name="Cheng J.F."/>
            <person name="Hugenholtz P."/>
            <person name="Woyke T."/>
            <person name="Wu D."/>
            <person name="Steenblock K."/>
            <person name="Schneider S."/>
            <person name="Pukall R."/>
            <person name="Goeker M."/>
            <person name="Klenk H.P."/>
            <person name="Eisen J.A."/>
        </authorList>
    </citation>
    <scope>NUCLEOTIDE SEQUENCE [LARGE SCALE GENOMIC DNA]</scope>
    <source>
        <strain evidence="7">ATCC 49802 / DSM 20745 / S 6022</strain>
    </source>
</reference>
<dbReference type="InterPro" id="IPR036661">
    <property type="entry name" value="Luciferase-like_sf"/>
</dbReference>
<dbReference type="InterPro" id="IPR050172">
    <property type="entry name" value="SsuD_RutA_monooxygenase"/>
</dbReference>
<evidence type="ECO:0000256" key="3">
    <source>
        <dbReference type="ARBA" id="ARBA00023002"/>
    </source>
</evidence>
<dbReference type="Gene3D" id="3.20.20.30">
    <property type="entry name" value="Luciferase-like domain"/>
    <property type="match status" value="1"/>
</dbReference>
<dbReference type="HOGENOM" id="CLU_027853_6_2_0"/>
<dbReference type="OrthoDB" id="143323at2"/>
<organism evidence="6 7">
    <name type="scientific">Sphaerobacter thermophilus (strain ATCC 49802 / DSM 20745 / KCCM 41009 / NCIMB 13125 / S 6022)</name>
    <dbReference type="NCBI Taxonomy" id="479434"/>
    <lineage>
        <taxon>Bacteria</taxon>
        <taxon>Pseudomonadati</taxon>
        <taxon>Thermomicrobiota</taxon>
        <taxon>Thermomicrobia</taxon>
        <taxon>Sphaerobacterales</taxon>
        <taxon>Sphaerobacterineae</taxon>
        <taxon>Sphaerobacteraceae</taxon>
        <taxon>Sphaerobacter</taxon>
    </lineage>
</organism>
<dbReference type="InterPro" id="IPR019952">
    <property type="entry name" value="F420_OxRdatse_Rv1855c_pred"/>
</dbReference>
<keyword evidence="7" id="KW-1185">Reference proteome</keyword>
<keyword evidence="2" id="KW-0288">FMN</keyword>
<dbReference type="STRING" id="479434.Sthe_2157"/>
<dbReference type="InterPro" id="IPR011251">
    <property type="entry name" value="Luciferase-like_dom"/>
</dbReference>
<keyword evidence="4 6" id="KW-0503">Monooxygenase</keyword>
<dbReference type="InParanoid" id="D1C6F8"/>
<protein>
    <submittedName>
        <fullName evidence="6">Luciferase-like monooxygenase</fullName>
    </submittedName>
</protein>
<dbReference type="GO" id="GO:0008726">
    <property type="term" value="F:alkanesulfonate monooxygenase activity"/>
    <property type="evidence" value="ECO:0007669"/>
    <property type="project" value="TreeGrafter"/>
</dbReference>
<evidence type="ECO:0000256" key="1">
    <source>
        <dbReference type="ARBA" id="ARBA00022630"/>
    </source>
</evidence>
<dbReference type="KEGG" id="sti:Sthe_2157"/>
<accession>D1C6F8</accession>
<dbReference type="FunCoup" id="D1C6F8">
    <property type="interactions" value="81"/>
</dbReference>
<evidence type="ECO:0000256" key="4">
    <source>
        <dbReference type="ARBA" id="ARBA00023033"/>
    </source>
</evidence>
<dbReference type="AlphaFoldDB" id="D1C6F8"/>